<evidence type="ECO:0000256" key="4">
    <source>
        <dbReference type="PROSITE-ProRule" id="PRU00473"/>
    </source>
</evidence>
<dbReference type="PANTHER" id="PTHR30329:SF21">
    <property type="entry name" value="LIPOPROTEIN YIAD-RELATED"/>
    <property type="match status" value="1"/>
</dbReference>
<dbReference type="GO" id="GO:0009279">
    <property type="term" value="C:cell outer membrane"/>
    <property type="evidence" value="ECO:0007669"/>
    <property type="project" value="UniProtKB-SubCell"/>
</dbReference>
<dbReference type="Pfam" id="PF00691">
    <property type="entry name" value="OmpA"/>
    <property type="match status" value="1"/>
</dbReference>
<evidence type="ECO:0000259" key="6">
    <source>
        <dbReference type="PROSITE" id="PS51123"/>
    </source>
</evidence>
<dbReference type="PRINTS" id="PR01021">
    <property type="entry name" value="OMPADOMAIN"/>
</dbReference>
<feature type="region of interest" description="Disordered" evidence="5">
    <location>
        <begin position="575"/>
        <end position="616"/>
    </location>
</feature>
<dbReference type="InterPro" id="IPR006664">
    <property type="entry name" value="OMP_bac"/>
</dbReference>
<keyword evidence="8" id="KW-1185">Reference proteome</keyword>
<dbReference type="CDD" id="cd07185">
    <property type="entry name" value="OmpA_C-like"/>
    <property type="match status" value="1"/>
</dbReference>
<dbReference type="Gene3D" id="3.40.1520.20">
    <property type="match status" value="2"/>
</dbReference>
<dbReference type="InterPro" id="IPR050330">
    <property type="entry name" value="Bact_OuterMem_StrucFunc"/>
</dbReference>
<dbReference type="SUPFAM" id="SSF103088">
    <property type="entry name" value="OmpA-like"/>
    <property type="match status" value="1"/>
</dbReference>
<evidence type="ECO:0000313" key="8">
    <source>
        <dbReference type="Proteomes" id="UP000243859"/>
    </source>
</evidence>
<dbReference type="InterPro" id="IPR036737">
    <property type="entry name" value="OmpA-like_sf"/>
</dbReference>
<accession>A0A2T5BUB6</accession>
<organism evidence="7 8">
    <name type="scientific">Rhodovulum imhoffii</name>
    <dbReference type="NCBI Taxonomy" id="365340"/>
    <lineage>
        <taxon>Bacteria</taxon>
        <taxon>Pseudomonadati</taxon>
        <taxon>Pseudomonadota</taxon>
        <taxon>Alphaproteobacteria</taxon>
        <taxon>Rhodobacterales</taxon>
        <taxon>Paracoccaceae</taxon>
        <taxon>Rhodovulum</taxon>
    </lineage>
</organism>
<evidence type="ECO:0000256" key="3">
    <source>
        <dbReference type="ARBA" id="ARBA00023237"/>
    </source>
</evidence>
<sequence>MRLPRNPVVLLPVIAAAGGLAFLTATLIVNRIERGAHTVVSAALSAEDIGWAEVAVDGLQVHLSGTAPDEAARFRALTVAGGAVDATRLRDKMDVTPGQPLANPEFSLELLRNTRGISMIGLIPDGPYRDSITQTAEASSGGQPVGDMLEVAYHDAPASWPLALNFALEALEMLDSAKISVTAEKVTITALANSAGDRTRLQTSLARKVPEGVIAEIEISAPRPVITPFTLRFVKDTEGARFDSCTADSETTAQAIADAAREAGLEAPARCTLGLGAPSSEWGKAVTSGIAAVEQLGGGSVTFTDVDVSLIAPAGVDAKLFETVTGDFQAALPGIFSLQSTRPDPTPEGAGPAQFLATRSPEGQVQLRGRMPDEASRTATLSYARAQFGPDQVQSGLNLDPELTEGWSLRVLVGLEALSLMKNGVLTVQPDLLRLRGVTNVENGQARISGILGEKLGSGPFDLNVTYEAPPAPEDDRSPERCVARINDILAQTKITFSTGSVDLKGPSLQVVDRIADIVRTCPNTKMEIAGYTDDRGRDELNQQISQQRADAVLAALIARRVLTAGITARGYGEENPIADNDTEEGREANRRIEFHLLGDTENTGSSQTETTDEPN</sequence>
<reference evidence="7 8" key="1">
    <citation type="submission" date="2018-04" db="EMBL/GenBank/DDBJ databases">
        <title>Genomic Encyclopedia of Archaeal and Bacterial Type Strains, Phase II (KMG-II): from individual species to whole genera.</title>
        <authorList>
            <person name="Goeker M."/>
        </authorList>
    </citation>
    <scope>NUCLEOTIDE SEQUENCE [LARGE SCALE GENOMIC DNA]</scope>
    <source>
        <strain evidence="7 8">DSM 18064</strain>
    </source>
</reference>
<dbReference type="Proteomes" id="UP000243859">
    <property type="component" value="Unassembled WGS sequence"/>
</dbReference>
<dbReference type="OrthoDB" id="5525824at2"/>
<feature type="compositionally biased region" description="Basic and acidic residues" evidence="5">
    <location>
        <begin position="584"/>
        <end position="599"/>
    </location>
</feature>
<feature type="compositionally biased region" description="Polar residues" evidence="5">
    <location>
        <begin position="601"/>
        <end position="610"/>
    </location>
</feature>
<evidence type="ECO:0000256" key="5">
    <source>
        <dbReference type="SAM" id="MobiDB-lite"/>
    </source>
</evidence>
<name>A0A2T5BUB6_9RHOB</name>
<evidence type="ECO:0000256" key="2">
    <source>
        <dbReference type="ARBA" id="ARBA00023136"/>
    </source>
</evidence>
<dbReference type="PANTHER" id="PTHR30329">
    <property type="entry name" value="STATOR ELEMENT OF FLAGELLAR MOTOR COMPLEX"/>
    <property type="match status" value="1"/>
</dbReference>
<dbReference type="EMBL" id="QAAA01000004">
    <property type="protein sequence ID" value="PTN03057.1"/>
    <property type="molecule type" value="Genomic_DNA"/>
</dbReference>
<protein>
    <submittedName>
        <fullName evidence="7">OOP family OmpA-OmpF porin</fullName>
    </submittedName>
</protein>
<comment type="caution">
    <text evidence="7">The sequence shown here is derived from an EMBL/GenBank/DDBJ whole genome shotgun (WGS) entry which is preliminary data.</text>
</comment>
<evidence type="ECO:0000256" key="1">
    <source>
        <dbReference type="ARBA" id="ARBA00004442"/>
    </source>
</evidence>
<dbReference type="Gene3D" id="3.30.1330.60">
    <property type="entry name" value="OmpA-like domain"/>
    <property type="match status" value="1"/>
</dbReference>
<dbReference type="AlphaFoldDB" id="A0A2T5BUB6"/>
<keyword evidence="2 4" id="KW-0472">Membrane</keyword>
<dbReference type="RefSeq" id="WP_107891411.1">
    <property type="nucleotide sequence ID" value="NZ_NHSI01000059.1"/>
</dbReference>
<feature type="domain" description="OmpA-like" evidence="6">
    <location>
        <begin position="484"/>
        <end position="601"/>
    </location>
</feature>
<evidence type="ECO:0000313" key="7">
    <source>
        <dbReference type="EMBL" id="PTN03057.1"/>
    </source>
</evidence>
<comment type="subcellular location">
    <subcellularLocation>
        <location evidence="1">Cell outer membrane</location>
    </subcellularLocation>
</comment>
<gene>
    <name evidence="7" type="ORF">C8N32_104168</name>
</gene>
<keyword evidence="3" id="KW-0998">Cell outer membrane</keyword>
<dbReference type="PROSITE" id="PS51123">
    <property type="entry name" value="OMPA_2"/>
    <property type="match status" value="1"/>
</dbReference>
<proteinExistence type="predicted"/>
<dbReference type="InterPro" id="IPR006665">
    <property type="entry name" value="OmpA-like"/>
</dbReference>